<evidence type="ECO:0000313" key="1">
    <source>
        <dbReference type="EMBL" id="KAJ7071906.1"/>
    </source>
</evidence>
<protein>
    <submittedName>
        <fullName evidence="1">Uncharacterized protein</fullName>
    </submittedName>
</protein>
<dbReference type="EMBL" id="JARJCN010000120">
    <property type="protein sequence ID" value="KAJ7071906.1"/>
    <property type="molecule type" value="Genomic_DNA"/>
</dbReference>
<proteinExistence type="predicted"/>
<gene>
    <name evidence="1" type="ORF">B0H15DRAFT_965695</name>
</gene>
<name>A0AAD6TPW8_9AGAR</name>
<sequence>MGHGNASRRRRLHPRALAQRSRRAASAAFTGLNLYALVRVRSRPRLLPMSLDVTCGCLDTVIWPAPRSSYARPSMPLPTPALCSLRFHSDTTLARVIATSRTPLSILGADALLLLAFAQSAPAPILQASLPRNHPHPVPARFFPSRSALEHCRLSIYMPTGEPPRRQIGHFLSLLSALYSVSMPLHCSPTVRRRLCCLCDCVLPLHRATRSSTSRLPASNALITRSPDLRLSSLPAWRTQEILMLSLSPSRSSGTLLGRISRRRALARLLLLALDSPTTLLLRSAQPLSRTLHRGFCVLSSVYAMCTLAAAPIHRRPTLISLALSSLPILDVTPVRRSGRLRSAALQASNPGHQSPPRFWLCAIGSGRSTYASSLPLYASLPCNRAHSFPLSQLLRNAWQPNCAASIRASSYTGPSSSRFEPFVHLYI</sequence>
<accession>A0AAD6TPW8</accession>
<evidence type="ECO:0000313" key="2">
    <source>
        <dbReference type="Proteomes" id="UP001222325"/>
    </source>
</evidence>
<organism evidence="1 2">
    <name type="scientific">Mycena belliarum</name>
    <dbReference type="NCBI Taxonomy" id="1033014"/>
    <lineage>
        <taxon>Eukaryota</taxon>
        <taxon>Fungi</taxon>
        <taxon>Dikarya</taxon>
        <taxon>Basidiomycota</taxon>
        <taxon>Agaricomycotina</taxon>
        <taxon>Agaricomycetes</taxon>
        <taxon>Agaricomycetidae</taxon>
        <taxon>Agaricales</taxon>
        <taxon>Marasmiineae</taxon>
        <taxon>Mycenaceae</taxon>
        <taxon>Mycena</taxon>
    </lineage>
</organism>
<keyword evidence="2" id="KW-1185">Reference proteome</keyword>
<comment type="caution">
    <text evidence="1">The sequence shown here is derived from an EMBL/GenBank/DDBJ whole genome shotgun (WGS) entry which is preliminary data.</text>
</comment>
<dbReference type="AlphaFoldDB" id="A0AAD6TPW8"/>
<dbReference type="Proteomes" id="UP001222325">
    <property type="component" value="Unassembled WGS sequence"/>
</dbReference>
<reference evidence="1" key="1">
    <citation type="submission" date="2023-03" db="EMBL/GenBank/DDBJ databases">
        <title>Massive genome expansion in bonnet fungi (Mycena s.s.) driven by repeated elements and novel gene families across ecological guilds.</title>
        <authorList>
            <consortium name="Lawrence Berkeley National Laboratory"/>
            <person name="Harder C.B."/>
            <person name="Miyauchi S."/>
            <person name="Viragh M."/>
            <person name="Kuo A."/>
            <person name="Thoen E."/>
            <person name="Andreopoulos B."/>
            <person name="Lu D."/>
            <person name="Skrede I."/>
            <person name="Drula E."/>
            <person name="Henrissat B."/>
            <person name="Morin E."/>
            <person name="Kohler A."/>
            <person name="Barry K."/>
            <person name="LaButti K."/>
            <person name="Morin E."/>
            <person name="Salamov A."/>
            <person name="Lipzen A."/>
            <person name="Mereny Z."/>
            <person name="Hegedus B."/>
            <person name="Baldrian P."/>
            <person name="Stursova M."/>
            <person name="Weitz H."/>
            <person name="Taylor A."/>
            <person name="Grigoriev I.V."/>
            <person name="Nagy L.G."/>
            <person name="Martin F."/>
            <person name="Kauserud H."/>
        </authorList>
    </citation>
    <scope>NUCLEOTIDE SEQUENCE</scope>
    <source>
        <strain evidence="1">CBHHK173m</strain>
    </source>
</reference>